<dbReference type="Pfam" id="PF12680">
    <property type="entry name" value="SnoaL_2"/>
    <property type="match status" value="1"/>
</dbReference>
<sequence>MTTVDAPVIDHANVERLRAIYADLPSIGEHAADDVVLHPADRTTEDPTPVVGKEAVVAHEQALVDLSAGTLVMDVHHIVANAWFGAVLGVLRVERPHKTSMPFCGLWRFEDGRIVEHWENAHDVSALTKSLFPADATS</sequence>
<name>A0ABW3R1T9_9PSEU</name>
<dbReference type="InterPro" id="IPR032710">
    <property type="entry name" value="NTF2-like_dom_sf"/>
</dbReference>
<comment type="caution">
    <text evidence="2">The sequence shown here is derived from an EMBL/GenBank/DDBJ whole genome shotgun (WGS) entry which is preliminary data.</text>
</comment>
<evidence type="ECO:0000313" key="3">
    <source>
        <dbReference type="Proteomes" id="UP001597168"/>
    </source>
</evidence>
<accession>A0ABW3R1T9</accession>
<reference evidence="3" key="1">
    <citation type="journal article" date="2019" name="Int. J. Syst. Evol. Microbiol.">
        <title>The Global Catalogue of Microorganisms (GCM) 10K type strain sequencing project: providing services to taxonomists for standard genome sequencing and annotation.</title>
        <authorList>
            <consortium name="The Broad Institute Genomics Platform"/>
            <consortium name="The Broad Institute Genome Sequencing Center for Infectious Disease"/>
            <person name="Wu L."/>
            <person name="Ma J."/>
        </authorList>
    </citation>
    <scope>NUCLEOTIDE SEQUENCE [LARGE SCALE GENOMIC DNA]</scope>
    <source>
        <strain evidence="3">CCUG 60214</strain>
    </source>
</reference>
<organism evidence="2 3">
    <name type="scientific">Saccharothrix hoggarensis</name>
    <dbReference type="NCBI Taxonomy" id="913853"/>
    <lineage>
        <taxon>Bacteria</taxon>
        <taxon>Bacillati</taxon>
        <taxon>Actinomycetota</taxon>
        <taxon>Actinomycetes</taxon>
        <taxon>Pseudonocardiales</taxon>
        <taxon>Pseudonocardiaceae</taxon>
        <taxon>Saccharothrix</taxon>
    </lineage>
</organism>
<evidence type="ECO:0000259" key="1">
    <source>
        <dbReference type="Pfam" id="PF12680"/>
    </source>
</evidence>
<proteinExistence type="predicted"/>
<feature type="domain" description="SnoaL-like" evidence="1">
    <location>
        <begin position="23"/>
        <end position="117"/>
    </location>
</feature>
<protein>
    <submittedName>
        <fullName evidence="2">Nuclear transport factor 2 family protein</fullName>
    </submittedName>
</protein>
<evidence type="ECO:0000313" key="2">
    <source>
        <dbReference type="EMBL" id="MFD1150910.1"/>
    </source>
</evidence>
<dbReference type="Proteomes" id="UP001597168">
    <property type="component" value="Unassembled WGS sequence"/>
</dbReference>
<keyword evidence="3" id="KW-1185">Reference proteome</keyword>
<dbReference type="RefSeq" id="WP_380727429.1">
    <property type="nucleotide sequence ID" value="NZ_JBHTLK010000194.1"/>
</dbReference>
<dbReference type="InterPro" id="IPR037401">
    <property type="entry name" value="SnoaL-like"/>
</dbReference>
<dbReference type="EMBL" id="JBHTLK010000194">
    <property type="protein sequence ID" value="MFD1150910.1"/>
    <property type="molecule type" value="Genomic_DNA"/>
</dbReference>
<dbReference type="SUPFAM" id="SSF54427">
    <property type="entry name" value="NTF2-like"/>
    <property type="match status" value="1"/>
</dbReference>
<dbReference type="Gene3D" id="3.10.450.50">
    <property type="match status" value="1"/>
</dbReference>
<gene>
    <name evidence="2" type="ORF">ACFQ3T_27605</name>
</gene>